<dbReference type="GO" id="GO:0055070">
    <property type="term" value="P:copper ion homeostasis"/>
    <property type="evidence" value="ECO:0007669"/>
    <property type="project" value="TreeGrafter"/>
</dbReference>
<dbReference type="PRINTS" id="PR00119">
    <property type="entry name" value="CATATPASE"/>
</dbReference>
<dbReference type="SFLD" id="SFLDG00002">
    <property type="entry name" value="C1.7:_P-type_atpase_like"/>
    <property type="match status" value="1"/>
</dbReference>
<evidence type="ECO:0000256" key="4">
    <source>
        <dbReference type="ARBA" id="ARBA00022448"/>
    </source>
</evidence>
<feature type="transmembrane region" description="Helical" evidence="18">
    <location>
        <begin position="631"/>
        <end position="656"/>
    </location>
</feature>
<evidence type="ECO:0000256" key="11">
    <source>
        <dbReference type="ARBA" id="ARBA00022840"/>
    </source>
</evidence>
<dbReference type="PANTHER" id="PTHR43520">
    <property type="entry name" value="ATP7, ISOFORM B"/>
    <property type="match status" value="1"/>
</dbReference>
<keyword evidence="5 18" id="KW-1003">Cell membrane</keyword>
<accession>A0A4Y6PP45</accession>
<evidence type="ECO:0000256" key="1">
    <source>
        <dbReference type="ARBA" id="ARBA00004651"/>
    </source>
</evidence>
<feature type="transmembrane region" description="Helical" evidence="18">
    <location>
        <begin position="942"/>
        <end position="961"/>
    </location>
</feature>
<evidence type="ECO:0000256" key="13">
    <source>
        <dbReference type="ARBA" id="ARBA00022967"/>
    </source>
</evidence>
<evidence type="ECO:0000256" key="8">
    <source>
        <dbReference type="ARBA" id="ARBA00022737"/>
    </source>
</evidence>
<evidence type="ECO:0000256" key="10">
    <source>
        <dbReference type="ARBA" id="ARBA00022796"/>
    </source>
</evidence>
<dbReference type="GO" id="GO:0016887">
    <property type="term" value="F:ATP hydrolysis activity"/>
    <property type="evidence" value="ECO:0007669"/>
    <property type="project" value="InterPro"/>
</dbReference>
<dbReference type="PROSITE" id="PS01047">
    <property type="entry name" value="HMA_1"/>
    <property type="match status" value="1"/>
</dbReference>
<evidence type="ECO:0000256" key="16">
    <source>
        <dbReference type="ARBA" id="ARBA00023065"/>
    </source>
</evidence>
<feature type="transmembrane region" description="Helical" evidence="18">
    <location>
        <begin position="350"/>
        <end position="369"/>
    </location>
</feature>
<dbReference type="Pfam" id="PF00122">
    <property type="entry name" value="E1-E2_ATPase"/>
    <property type="match status" value="1"/>
</dbReference>
<feature type="transmembrane region" description="Helical" evidence="18">
    <location>
        <begin position="604"/>
        <end position="625"/>
    </location>
</feature>
<keyword evidence="13" id="KW-1278">Translocase</keyword>
<dbReference type="FunFam" id="3.30.70.100:FF:000005">
    <property type="entry name" value="Copper-exporting P-type ATPase A"/>
    <property type="match status" value="1"/>
</dbReference>
<feature type="compositionally biased region" description="Low complexity" evidence="19">
    <location>
        <begin position="172"/>
        <end position="229"/>
    </location>
</feature>
<dbReference type="SFLD" id="SFLDF00027">
    <property type="entry name" value="p-type_atpase"/>
    <property type="match status" value="1"/>
</dbReference>
<dbReference type="RefSeq" id="WP_141196376.1">
    <property type="nucleotide sequence ID" value="NZ_CP041186.1"/>
</dbReference>
<dbReference type="PANTHER" id="PTHR43520:SF8">
    <property type="entry name" value="P-TYPE CU(+) TRANSPORTER"/>
    <property type="match status" value="1"/>
</dbReference>
<protein>
    <recommendedName>
        <fullName evidence="3">P-type Cu(+) transporter</fullName>
        <ecNumber evidence="3">7.2.2.8</ecNumber>
    </recommendedName>
</protein>
<gene>
    <name evidence="21" type="ORF">FIV42_03720</name>
</gene>
<evidence type="ECO:0000256" key="15">
    <source>
        <dbReference type="ARBA" id="ARBA00023008"/>
    </source>
</evidence>
<dbReference type="InterPro" id="IPR023298">
    <property type="entry name" value="ATPase_P-typ_TM_dom_sf"/>
</dbReference>
<dbReference type="InterPro" id="IPR018303">
    <property type="entry name" value="ATPase_P-typ_P_site"/>
</dbReference>
<dbReference type="GO" id="GO:0043682">
    <property type="term" value="F:P-type divalent copper transporter activity"/>
    <property type="evidence" value="ECO:0007669"/>
    <property type="project" value="TreeGrafter"/>
</dbReference>
<evidence type="ECO:0000256" key="3">
    <source>
        <dbReference type="ARBA" id="ARBA00012517"/>
    </source>
</evidence>
<dbReference type="InterPro" id="IPR059000">
    <property type="entry name" value="ATPase_P-type_domA"/>
</dbReference>
<evidence type="ECO:0000256" key="2">
    <source>
        <dbReference type="ARBA" id="ARBA00006024"/>
    </source>
</evidence>
<dbReference type="PROSITE" id="PS00154">
    <property type="entry name" value="ATPASE_E1_E2"/>
    <property type="match status" value="1"/>
</dbReference>
<dbReference type="Gene3D" id="3.40.1110.10">
    <property type="entry name" value="Calcium-transporting ATPase, cytoplasmic domain N"/>
    <property type="match status" value="1"/>
</dbReference>
<feature type="region of interest" description="Disordered" evidence="19">
    <location>
        <begin position="171"/>
        <end position="235"/>
    </location>
</feature>
<dbReference type="InterPro" id="IPR023214">
    <property type="entry name" value="HAD_sf"/>
</dbReference>
<keyword evidence="14 18" id="KW-1133">Transmembrane helix</keyword>
<dbReference type="Proteomes" id="UP000315995">
    <property type="component" value="Chromosome"/>
</dbReference>
<keyword evidence="8" id="KW-0677">Repeat</keyword>
<feature type="region of interest" description="Disordered" evidence="19">
    <location>
        <begin position="315"/>
        <end position="340"/>
    </location>
</feature>
<feature type="compositionally biased region" description="Basic and acidic residues" evidence="19">
    <location>
        <begin position="331"/>
        <end position="340"/>
    </location>
</feature>
<dbReference type="AlphaFoldDB" id="A0A4Y6PP45"/>
<name>A0A4Y6PP45_PERCE</name>
<reference evidence="21 22" key="1">
    <citation type="submission" date="2019-06" db="EMBL/GenBank/DDBJ databases">
        <title>Persicimonas caeni gen. nov., sp. nov., a predatory bacterium isolated from solar saltern.</title>
        <authorList>
            <person name="Wang S."/>
        </authorList>
    </citation>
    <scope>NUCLEOTIDE SEQUENCE [LARGE SCALE GENOMIC DNA]</scope>
    <source>
        <strain evidence="21 22">YN101</strain>
    </source>
</reference>
<dbReference type="InterPro" id="IPR008250">
    <property type="entry name" value="ATPase_P-typ_transduc_dom_A_sf"/>
</dbReference>
<dbReference type="CDD" id="cd02094">
    <property type="entry name" value="P-type_ATPase_Cu-like"/>
    <property type="match status" value="1"/>
</dbReference>
<keyword evidence="10" id="KW-0187">Copper transport</keyword>
<dbReference type="InterPro" id="IPR001757">
    <property type="entry name" value="P_typ_ATPase"/>
</dbReference>
<feature type="compositionally biased region" description="Low complexity" evidence="19">
    <location>
        <begin position="315"/>
        <end position="330"/>
    </location>
</feature>
<dbReference type="GO" id="GO:0005507">
    <property type="term" value="F:copper ion binding"/>
    <property type="evidence" value="ECO:0007669"/>
    <property type="project" value="InterPro"/>
</dbReference>
<dbReference type="InterPro" id="IPR006121">
    <property type="entry name" value="HMA_dom"/>
</dbReference>
<feature type="domain" description="HMA" evidence="20">
    <location>
        <begin position="2"/>
        <end position="73"/>
    </location>
</feature>
<dbReference type="OrthoDB" id="9759222at2"/>
<feature type="transmembrane region" description="Helical" evidence="18">
    <location>
        <begin position="419"/>
        <end position="443"/>
    </location>
</feature>
<dbReference type="Pfam" id="PF00702">
    <property type="entry name" value="Hydrolase"/>
    <property type="match status" value="1"/>
</dbReference>
<evidence type="ECO:0000313" key="22">
    <source>
        <dbReference type="Proteomes" id="UP000315995"/>
    </source>
</evidence>
<evidence type="ECO:0000256" key="18">
    <source>
        <dbReference type="RuleBase" id="RU362081"/>
    </source>
</evidence>
<dbReference type="EMBL" id="CP041186">
    <property type="protein sequence ID" value="QDG49879.1"/>
    <property type="molecule type" value="Genomic_DNA"/>
</dbReference>
<dbReference type="Gene3D" id="3.40.50.1000">
    <property type="entry name" value="HAD superfamily/HAD-like"/>
    <property type="match status" value="1"/>
</dbReference>
<evidence type="ECO:0000256" key="6">
    <source>
        <dbReference type="ARBA" id="ARBA00022692"/>
    </source>
</evidence>
<keyword evidence="15" id="KW-0186">Copper</keyword>
<keyword evidence="16" id="KW-0406">Ion transport</keyword>
<dbReference type="InterPro" id="IPR036163">
    <property type="entry name" value="HMA_dom_sf"/>
</dbReference>
<dbReference type="SUPFAM" id="SSF55008">
    <property type="entry name" value="HMA, heavy metal-associated domain"/>
    <property type="match status" value="3"/>
</dbReference>
<keyword evidence="12" id="KW-0460">Magnesium</keyword>
<evidence type="ECO:0000256" key="9">
    <source>
        <dbReference type="ARBA" id="ARBA00022741"/>
    </source>
</evidence>
<feature type="transmembrane region" description="Helical" evidence="18">
    <location>
        <begin position="381"/>
        <end position="398"/>
    </location>
</feature>
<dbReference type="PRINTS" id="PR00943">
    <property type="entry name" value="CUATPASE"/>
</dbReference>
<keyword evidence="6 18" id="KW-0812">Transmembrane</keyword>
<dbReference type="Pfam" id="PF00403">
    <property type="entry name" value="HMA"/>
    <property type="match status" value="3"/>
</dbReference>
<dbReference type="NCBIfam" id="TIGR01511">
    <property type="entry name" value="ATPase-IB1_Cu"/>
    <property type="match status" value="1"/>
</dbReference>
<dbReference type="NCBIfam" id="TIGR00003">
    <property type="entry name" value="copper ion binding protein"/>
    <property type="match status" value="2"/>
</dbReference>
<evidence type="ECO:0000256" key="17">
    <source>
        <dbReference type="ARBA" id="ARBA00023136"/>
    </source>
</evidence>
<feature type="domain" description="HMA" evidence="20">
    <location>
        <begin position="240"/>
        <end position="309"/>
    </location>
</feature>
<dbReference type="InterPro" id="IPR006122">
    <property type="entry name" value="HMA_Cu_ion-bd"/>
</dbReference>
<keyword evidence="17 18" id="KW-0472">Membrane</keyword>
<accession>A0A5B8XZP9</accession>
<evidence type="ECO:0000256" key="14">
    <source>
        <dbReference type="ARBA" id="ARBA00022989"/>
    </source>
</evidence>
<evidence type="ECO:0000256" key="12">
    <source>
        <dbReference type="ARBA" id="ARBA00022842"/>
    </source>
</evidence>
<dbReference type="InterPro" id="IPR027256">
    <property type="entry name" value="P-typ_ATPase_IB"/>
</dbReference>
<comment type="subcellular location">
    <subcellularLocation>
        <location evidence="1">Cell membrane</location>
        <topology evidence="1">Multi-pass membrane protein</topology>
    </subcellularLocation>
</comment>
<evidence type="ECO:0000259" key="20">
    <source>
        <dbReference type="PROSITE" id="PS50846"/>
    </source>
</evidence>
<keyword evidence="9 18" id="KW-0547">Nucleotide-binding</keyword>
<dbReference type="SUPFAM" id="SSF81653">
    <property type="entry name" value="Calcium ATPase, transduction domain A"/>
    <property type="match status" value="1"/>
</dbReference>
<evidence type="ECO:0000256" key="19">
    <source>
        <dbReference type="SAM" id="MobiDB-lite"/>
    </source>
</evidence>
<dbReference type="InterPro" id="IPR017969">
    <property type="entry name" value="Heavy-metal-associated_CS"/>
</dbReference>
<comment type="similarity">
    <text evidence="2 18">Belongs to the cation transport ATPase (P-type) (TC 3.A.3) family. Type IB subfamily.</text>
</comment>
<dbReference type="GO" id="GO:0140581">
    <property type="term" value="F:P-type monovalent copper transporter activity"/>
    <property type="evidence" value="ECO:0007669"/>
    <property type="project" value="UniProtKB-EC"/>
</dbReference>
<feature type="domain" description="HMA" evidence="20">
    <location>
        <begin position="94"/>
        <end position="165"/>
    </location>
</feature>
<dbReference type="PROSITE" id="PS50846">
    <property type="entry name" value="HMA_2"/>
    <property type="match status" value="3"/>
</dbReference>
<keyword evidence="22" id="KW-1185">Reference proteome</keyword>
<dbReference type="SFLD" id="SFLDS00003">
    <property type="entry name" value="Haloacid_Dehalogenase"/>
    <property type="match status" value="1"/>
</dbReference>
<keyword evidence="11 18" id="KW-0067">ATP-binding</keyword>
<dbReference type="FunFam" id="2.70.150.10:FF:000020">
    <property type="entry name" value="Copper-exporting P-type ATPase A"/>
    <property type="match status" value="1"/>
</dbReference>
<dbReference type="Gene3D" id="2.70.150.10">
    <property type="entry name" value="Calcium-transporting ATPase, cytoplasmic transduction domain A"/>
    <property type="match status" value="1"/>
</dbReference>
<dbReference type="SUPFAM" id="SSF56784">
    <property type="entry name" value="HAD-like"/>
    <property type="match status" value="1"/>
</dbReference>
<keyword evidence="7 18" id="KW-0479">Metal-binding</keyword>
<dbReference type="NCBIfam" id="TIGR01525">
    <property type="entry name" value="ATPase-IB_hvy"/>
    <property type="match status" value="1"/>
</dbReference>
<dbReference type="EC" id="7.2.2.8" evidence="3"/>
<evidence type="ECO:0000256" key="5">
    <source>
        <dbReference type="ARBA" id="ARBA00022475"/>
    </source>
</evidence>
<dbReference type="InterPro" id="IPR044492">
    <property type="entry name" value="P_typ_ATPase_HD_dom"/>
</dbReference>
<evidence type="ECO:0000256" key="7">
    <source>
        <dbReference type="ARBA" id="ARBA00022723"/>
    </source>
</evidence>
<evidence type="ECO:0000313" key="21">
    <source>
        <dbReference type="EMBL" id="QDG49879.1"/>
    </source>
</evidence>
<dbReference type="GO" id="GO:0005886">
    <property type="term" value="C:plasma membrane"/>
    <property type="evidence" value="ECO:0007669"/>
    <property type="project" value="UniProtKB-SubCell"/>
</dbReference>
<feature type="transmembrane region" description="Helical" evidence="18">
    <location>
        <begin position="449"/>
        <end position="467"/>
    </location>
</feature>
<dbReference type="Gene3D" id="3.30.70.100">
    <property type="match status" value="3"/>
</dbReference>
<organism evidence="21 22">
    <name type="scientific">Persicimonas caeni</name>
    <dbReference type="NCBI Taxonomy" id="2292766"/>
    <lineage>
        <taxon>Bacteria</taxon>
        <taxon>Deltaproteobacteria</taxon>
        <taxon>Bradymonadales</taxon>
        <taxon>Bradymonadaceae</taxon>
        <taxon>Persicimonas</taxon>
    </lineage>
</organism>
<dbReference type="InterPro" id="IPR023299">
    <property type="entry name" value="ATPase_P-typ_cyto_dom_N"/>
</dbReference>
<sequence>MTTLQFNVEGMTCGKCSSRAENAILELGDFPRVEVDHETNSATVDLGDDSGQDHEALAAAITAALTEIGYPAERSNEEHAESAPPDNDDEAQPTTLTFDVEGMTCGKCSSRVENAILELGDFRRVEVDHDQDRAVVELDAADDLDVDALAAKIAEAVGDVGYPAKLKIGATDSADPVPDSADPVPDSADPVPDSADQVPDSADPVPDSADPVPDSADPVPDSADPVPDSVAEKATADDGAEVRFDVGGMTCASCVASVEHALEDVEGVAGVRVNFATERASVRLGKDRADDSDIERLKKAIEGVGYEVRDVEAPTADASAVAQAPAPAEQQRSRMSERREEEAREWKQRWVTGLVLTVPILFMQMGPMWFDFMLSGTAEAWRLGLLGYLTTIVFAYVGKPYLEGAWKNLKHFRANMDTLIAMGSSVAWGFSMVVAVAALFGTTIAEGEVYFDGAAMILTLISVGKWLEARAKGKAGAAIEALLDLAASTARVRRGSEWVEVPVAQLQHGDEMLVKPGEKIPTDGVVAEGRADVDESMLTGESVPVTREEGDEVIGSTINTDGRLVVRATRVGGETALAQIIELVERAQESKADIQRLADRVSSVFVPVIIVIAIITFAAWLIWGASLATAVLPAVAVLIVACPCALGLATPTAIMVGTGKGANMGILIRDAQALEQARDLNAVVFDKTGTLTTGQMGVTDVRSRIMEEEFLRLGASLEAPSEHPIAEAIVRHAEEAGIELEEVDEFRSVAGDGVEAVIGGRELRIGKPSWILGDDEAKHTDEILSMQKDGKTVVALAEGDQLLGLFGVRDEIKEESKKTVAWLEKRDVEVWMITGDNEATAAAVAKEIGIAPEHVKAGVRPEDKADAVKELQQGGKRIVGMVGDGINDAPALAQADLGIAIGTGTDVAIESSDITLVSGDIKGVRRAVELSRSTYSKIKQNLFWAFVYNTLLVPVAAFGFLIPAMAAGAMALSSVSVVSNSLLLKRRKIA</sequence>
<feature type="region of interest" description="Disordered" evidence="19">
    <location>
        <begin position="74"/>
        <end position="93"/>
    </location>
</feature>
<proteinExistence type="inferred from homology"/>
<feature type="transmembrane region" description="Helical" evidence="18">
    <location>
        <begin position="967"/>
        <end position="984"/>
    </location>
</feature>
<keyword evidence="4" id="KW-0813">Transport</keyword>
<dbReference type="InterPro" id="IPR036412">
    <property type="entry name" value="HAD-like_sf"/>
</dbReference>
<dbReference type="GO" id="GO:0005524">
    <property type="term" value="F:ATP binding"/>
    <property type="evidence" value="ECO:0007669"/>
    <property type="project" value="UniProtKB-UniRule"/>
</dbReference>
<dbReference type="SUPFAM" id="SSF81665">
    <property type="entry name" value="Calcium ATPase, transmembrane domain M"/>
    <property type="match status" value="1"/>
</dbReference>
<dbReference type="CDD" id="cd00371">
    <property type="entry name" value="HMA"/>
    <property type="match status" value="3"/>
</dbReference>
<dbReference type="NCBIfam" id="TIGR01494">
    <property type="entry name" value="ATPase_P-type"/>
    <property type="match status" value="1"/>
</dbReference>